<name>A0AAJ8E2T9_ASPNG</name>
<accession>A0AAJ8E2T9</accession>
<dbReference type="GeneID" id="84592921"/>
<evidence type="ECO:0000313" key="1">
    <source>
        <dbReference type="RefSeq" id="XP_059604611.1"/>
    </source>
</evidence>
<dbReference type="AlphaFoldDB" id="A0AAJ8E2T9"/>
<gene>
    <name evidence="1" type="ORF">An14g01830</name>
</gene>
<reference evidence="1" key="1">
    <citation type="submission" date="2025-02" db="EMBL/GenBank/DDBJ databases">
        <authorList>
            <consortium name="NCBI Genome Project"/>
        </authorList>
    </citation>
    <scope>NUCLEOTIDE SEQUENCE</scope>
</reference>
<reference evidence="1" key="2">
    <citation type="submission" date="2025-08" db="UniProtKB">
        <authorList>
            <consortium name="RefSeq"/>
        </authorList>
    </citation>
    <scope>IDENTIFICATION</scope>
</reference>
<protein>
    <submittedName>
        <fullName evidence="1">Uncharacterized protein</fullName>
    </submittedName>
</protein>
<sequence>MDKCLATVAMRSTRQPANEIASQIAKWMVEPSVFDGTRHRGSTMRTYDFLGPRNSGQGLVSTCGCGVARLGCPYWFTVTVHHSQSVIIPVHTVSCWDCTATTEIEIFRKLRILETSWFVRRVGNWLSSRFAHFAVVALTSCHRMTGNWVLPVQDTGLGMLYTGRVYRPGWERIVGVVGDFASADSSTLRESAVQLGCRWKGHRRVTDCLLPVAVSSCRAYVALKPLGPATDRESVLSFDGHLTRPLMPQVMECRCLRWLSVPCLHPCNLIETQPNFTITGTMGPFYPAAPLDALRTSVI</sequence>
<dbReference type="RefSeq" id="XP_059604611.1">
    <property type="nucleotide sequence ID" value="XM_059744090.1"/>
</dbReference>
<organism evidence="1">
    <name type="scientific">Aspergillus niger</name>
    <dbReference type="NCBI Taxonomy" id="5061"/>
    <lineage>
        <taxon>Eukaryota</taxon>
        <taxon>Fungi</taxon>
        <taxon>Dikarya</taxon>
        <taxon>Ascomycota</taxon>
        <taxon>Pezizomycotina</taxon>
        <taxon>Eurotiomycetes</taxon>
        <taxon>Eurotiomycetidae</taxon>
        <taxon>Eurotiales</taxon>
        <taxon>Aspergillaceae</taxon>
        <taxon>Aspergillus</taxon>
        <taxon>Aspergillus subgen. Circumdati</taxon>
    </lineage>
</organism>
<dbReference type="KEGG" id="ang:An14g01830"/>
<dbReference type="VEuPathDB" id="FungiDB:An14g01830"/>
<proteinExistence type="predicted"/>